<dbReference type="RefSeq" id="WP_343796922.1">
    <property type="nucleotide sequence ID" value="NZ_BAAAGF010000002.1"/>
</dbReference>
<evidence type="ECO:0000256" key="1">
    <source>
        <dbReference type="ARBA" id="ARBA00022741"/>
    </source>
</evidence>
<reference evidence="4 5" key="1">
    <citation type="journal article" date="2019" name="Int. J. Syst. Evol. Microbiol.">
        <title>The Global Catalogue of Microorganisms (GCM) 10K type strain sequencing project: providing services to taxonomists for standard genome sequencing and annotation.</title>
        <authorList>
            <consortium name="The Broad Institute Genomics Platform"/>
            <consortium name="The Broad Institute Genome Sequencing Center for Infectious Disease"/>
            <person name="Wu L."/>
            <person name="Ma J."/>
        </authorList>
    </citation>
    <scope>NUCLEOTIDE SEQUENCE [LARGE SCALE GENOMIC DNA]</scope>
    <source>
        <strain evidence="4 5">JCM 15976</strain>
    </source>
</reference>
<dbReference type="InterPro" id="IPR003439">
    <property type="entry name" value="ABC_transporter-like_ATP-bd"/>
</dbReference>
<dbReference type="GO" id="GO:0005524">
    <property type="term" value="F:ATP binding"/>
    <property type="evidence" value="ECO:0007669"/>
    <property type="project" value="UniProtKB-KW"/>
</dbReference>
<name>A0ABN1JL94_9FLAO</name>
<keyword evidence="2 4" id="KW-0067">ATP-binding</keyword>
<evidence type="ECO:0000313" key="5">
    <source>
        <dbReference type="Proteomes" id="UP001500736"/>
    </source>
</evidence>
<evidence type="ECO:0000256" key="2">
    <source>
        <dbReference type="ARBA" id="ARBA00022840"/>
    </source>
</evidence>
<evidence type="ECO:0000313" key="4">
    <source>
        <dbReference type="EMBL" id="GAA0742104.1"/>
    </source>
</evidence>
<sequence>MTLEVGNVELYFKDKCILNGIYLKAETGKVTGVLGSNGSGKSCLLNIIFGSLQSKYKLIRIDGKPITPALYKTKLASFLPQFNFTPDCAKLKTVFKLLRIDWNDFVAEFESFSSYKDKRFNKLSGGERRVIETYLILKGKNKIALLDEPFSHLSPLHIQKIIGLISEEKHEKIIIITDHMHKNVINTSDNLYLIKNGCSKPINDLKELETYNYVSTGSLD</sequence>
<dbReference type="SUPFAM" id="SSF52540">
    <property type="entry name" value="P-loop containing nucleoside triphosphate hydrolases"/>
    <property type="match status" value="1"/>
</dbReference>
<evidence type="ECO:0000259" key="3">
    <source>
        <dbReference type="PROSITE" id="PS50893"/>
    </source>
</evidence>
<dbReference type="EMBL" id="BAAAGF010000002">
    <property type="protein sequence ID" value="GAA0742104.1"/>
    <property type="molecule type" value="Genomic_DNA"/>
</dbReference>
<dbReference type="Proteomes" id="UP001500736">
    <property type="component" value="Unassembled WGS sequence"/>
</dbReference>
<dbReference type="PANTHER" id="PTHR43158:SF2">
    <property type="entry name" value="SKFA PEPTIDE EXPORT ATP-BINDING PROTEIN SKFE"/>
    <property type="match status" value="1"/>
</dbReference>
<accession>A0ABN1JL94</accession>
<dbReference type="PROSITE" id="PS50893">
    <property type="entry name" value="ABC_TRANSPORTER_2"/>
    <property type="match status" value="1"/>
</dbReference>
<dbReference type="Gene3D" id="3.40.50.300">
    <property type="entry name" value="P-loop containing nucleotide triphosphate hydrolases"/>
    <property type="match status" value="1"/>
</dbReference>
<gene>
    <name evidence="4" type="ORF">GCM10009431_13770</name>
</gene>
<dbReference type="PANTHER" id="PTHR43158">
    <property type="entry name" value="SKFA PEPTIDE EXPORT ATP-BINDING PROTEIN SKFE"/>
    <property type="match status" value="1"/>
</dbReference>
<protein>
    <submittedName>
        <fullName evidence="4">ATP-binding cassette domain-containing protein</fullName>
    </submittedName>
</protein>
<keyword evidence="1" id="KW-0547">Nucleotide-binding</keyword>
<dbReference type="InterPro" id="IPR003593">
    <property type="entry name" value="AAA+_ATPase"/>
</dbReference>
<dbReference type="Pfam" id="PF00005">
    <property type="entry name" value="ABC_tran"/>
    <property type="match status" value="1"/>
</dbReference>
<feature type="domain" description="ABC transporter" evidence="3">
    <location>
        <begin position="3"/>
        <end position="219"/>
    </location>
</feature>
<proteinExistence type="predicted"/>
<dbReference type="SMART" id="SM00382">
    <property type="entry name" value="AAA"/>
    <property type="match status" value="1"/>
</dbReference>
<dbReference type="InterPro" id="IPR027417">
    <property type="entry name" value="P-loop_NTPase"/>
</dbReference>
<keyword evidence="5" id="KW-1185">Reference proteome</keyword>
<comment type="caution">
    <text evidence="4">The sequence shown here is derived from an EMBL/GenBank/DDBJ whole genome shotgun (WGS) entry which is preliminary data.</text>
</comment>
<organism evidence="4 5">
    <name type="scientific">Gaetbulibacter jejuensis</name>
    <dbReference type="NCBI Taxonomy" id="584607"/>
    <lineage>
        <taxon>Bacteria</taxon>
        <taxon>Pseudomonadati</taxon>
        <taxon>Bacteroidota</taxon>
        <taxon>Flavobacteriia</taxon>
        <taxon>Flavobacteriales</taxon>
        <taxon>Flavobacteriaceae</taxon>
        <taxon>Gaetbulibacter</taxon>
    </lineage>
</organism>